<keyword evidence="4" id="KW-0378">Hydrolase</keyword>
<evidence type="ECO:0000313" key="8">
    <source>
        <dbReference type="EMBL" id="ATP58926.1"/>
    </source>
</evidence>
<name>A0A2D1UBE9_9SPHI</name>
<evidence type="ECO:0000259" key="7">
    <source>
        <dbReference type="PROSITE" id="PS50022"/>
    </source>
</evidence>
<accession>A0A2D1UBE9</accession>
<dbReference type="SUPFAM" id="SSF49785">
    <property type="entry name" value="Galactose-binding domain-like"/>
    <property type="match status" value="1"/>
</dbReference>
<evidence type="ECO:0000256" key="5">
    <source>
        <dbReference type="ARBA" id="ARBA00023295"/>
    </source>
</evidence>
<dbReference type="InterPro" id="IPR017853">
    <property type="entry name" value="GH"/>
</dbReference>
<dbReference type="Gene3D" id="3.20.20.80">
    <property type="entry name" value="Glycosidases"/>
    <property type="match status" value="1"/>
</dbReference>
<reference evidence="8 9" key="1">
    <citation type="submission" date="2017-10" db="EMBL/GenBank/DDBJ databases">
        <title>Whole genome of Pedobacter ginsengisoli T01R-27 isolated from tomato rhizosphere.</title>
        <authorList>
            <person name="Weon H.-Y."/>
            <person name="Lee S.A."/>
            <person name="Sang M.K."/>
            <person name="Song J."/>
        </authorList>
    </citation>
    <scope>NUCLEOTIDE SEQUENCE [LARGE SCALE GENOMIC DNA]</scope>
    <source>
        <strain evidence="8 9">T01R-27</strain>
    </source>
</reference>
<dbReference type="SUPFAM" id="SSF51445">
    <property type="entry name" value="(Trans)glycosidases"/>
    <property type="match status" value="1"/>
</dbReference>
<dbReference type="GO" id="GO:0016139">
    <property type="term" value="P:glycoside catabolic process"/>
    <property type="evidence" value="ECO:0007669"/>
    <property type="project" value="TreeGrafter"/>
</dbReference>
<dbReference type="InterPro" id="IPR000933">
    <property type="entry name" value="Glyco_hydro_29"/>
</dbReference>
<dbReference type="AlphaFoldDB" id="A0A2D1UBE9"/>
<dbReference type="PROSITE" id="PS50022">
    <property type="entry name" value="FA58C_3"/>
    <property type="match status" value="1"/>
</dbReference>
<evidence type="ECO:0000256" key="3">
    <source>
        <dbReference type="ARBA" id="ARBA00022729"/>
    </source>
</evidence>
<dbReference type="PANTHER" id="PTHR10030:SF37">
    <property type="entry name" value="ALPHA-L-FUCOSIDASE-RELATED"/>
    <property type="match status" value="1"/>
</dbReference>
<keyword evidence="5" id="KW-0326">Glycosidase</keyword>
<dbReference type="InterPro" id="IPR008979">
    <property type="entry name" value="Galactose-bd-like_sf"/>
</dbReference>
<dbReference type="InterPro" id="IPR057739">
    <property type="entry name" value="Glyco_hydro_29_N"/>
</dbReference>
<dbReference type="Pfam" id="PF00754">
    <property type="entry name" value="F5_F8_type_C"/>
    <property type="match status" value="1"/>
</dbReference>
<evidence type="ECO:0000313" key="9">
    <source>
        <dbReference type="Proteomes" id="UP000223749"/>
    </source>
</evidence>
<dbReference type="Proteomes" id="UP000223749">
    <property type="component" value="Chromosome"/>
</dbReference>
<dbReference type="SMART" id="SM00812">
    <property type="entry name" value="Alpha_L_fucos"/>
    <property type="match status" value="1"/>
</dbReference>
<feature type="chain" id="PRO_5013655851" description="alpha-L-fucosidase" evidence="6">
    <location>
        <begin position="23"/>
        <end position="508"/>
    </location>
</feature>
<feature type="domain" description="F5/8 type C" evidence="7">
    <location>
        <begin position="338"/>
        <end position="478"/>
    </location>
</feature>
<sequence>MKKSKFIITLVFLTIGAARVWAQAPKPYGPTPSARQKEWYDREIIAFFHFGINTFEDYVNEGDGKASTAIFNPTSLDCNQWAQTMKLAGISTGILVAKHADGFCNWPSAYTDYSVKNTPWRNGKGDLVKEFTNAFNATGLKSALYLGPHDRHEHLSPLYSIPKYQSYYANQLKELLTNYGPIWETWWDGAGADELTTPVYTEWEKIVRSLQPNCVIFGTKNSYRFADVRWVGNESGLAGDPCWSTIDSISIKDESAHIKELNEGQVNGNAYIPAETDVSIRPSWFYHPEEDKDVKTPQQLWDIYCNSVGHNSVLLLNFPPDRRGLIHPIDSANVVQLRHIIDETFANNLLAGASIKAKNGRGGIYKTSNLIDKDPNSYYATKDESSTDEIIFKMKSTNTFDCLMIQEVIELGHRITEWTVEYADDGKSWKSIPGASNKQSIGHKWIVRFPSITAKYIRLRITKGNASAALHTFGIFKQSSKLKKQQGKYITSRCNLDIHNYTGFFGRI</sequence>
<keyword evidence="9" id="KW-1185">Reference proteome</keyword>
<dbReference type="KEGG" id="pgs:CPT03_21875"/>
<evidence type="ECO:0000256" key="4">
    <source>
        <dbReference type="ARBA" id="ARBA00022801"/>
    </source>
</evidence>
<dbReference type="Gene3D" id="2.60.120.260">
    <property type="entry name" value="Galactose-binding domain-like"/>
    <property type="match status" value="1"/>
</dbReference>
<dbReference type="PANTHER" id="PTHR10030">
    <property type="entry name" value="ALPHA-L-FUCOSIDASE"/>
    <property type="match status" value="1"/>
</dbReference>
<dbReference type="GO" id="GO:0005764">
    <property type="term" value="C:lysosome"/>
    <property type="evidence" value="ECO:0007669"/>
    <property type="project" value="TreeGrafter"/>
</dbReference>
<feature type="signal peptide" evidence="6">
    <location>
        <begin position="1"/>
        <end position="22"/>
    </location>
</feature>
<organism evidence="8 9">
    <name type="scientific">Pedobacter ginsengisoli</name>
    <dbReference type="NCBI Taxonomy" id="363852"/>
    <lineage>
        <taxon>Bacteria</taxon>
        <taxon>Pseudomonadati</taxon>
        <taxon>Bacteroidota</taxon>
        <taxon>Sphingobacteriia</taxon>
        <taxon>Sphingobacteriales</taxon>
        <taxon>Sphingobacteriaceae</taxon>
        <taxon>Pedobacter</taxon>
    </lineage>
</organism>
<evidence type="ECO:0000256" key="2">
    <source>
        <dbReference type="ARBA" id="ARBA00012662"/>
    </source>
</evidence>
<proteinExistence type="inferred from homology"/>
<dbReference type="RefSeq" id="WP_099440804.1">
    <property type="nucleotide sequence ID" value="NZ_CP024091.1"/>
</dbReference>
<dbReference type="OrthoDB" id="107551at2"/>
<dbReference type="InterPro" id="IPR000421">
    <property type="entry name" value="FA58C"/>
</dbReference>
<dbReference type="EMBL" id="CP024091">
    <property type="protein sequence ID" value="ATP58926.1"/>
    <property type="molecule type" value="Genomic_DNA"/>
</dbReference>
<evidence type="ECO:0000256" key="6">
    <source>
        <dbReference type="SAM" id="SignalP"/>
    </source>
</evidence>
<protein>
    <recommendedName>
        <fullName evidence="2">alpha-L-fucosidase</fullName>
        <ecNumber evidence="2">3.2.1.51</ecNumber>
    </recommendedName>
</protein>
<dbReference type="EC" id="3.2.1.51" evidence="2"/>
<dbReference type="SMR" id="A0A2D1UBE9"/>
<dbReference type="GO" id="GO:0006004">
    <property type="term" value="P:fucose metabolic process"/>
    <property type="evidence" value="ECO:0007669"/>
    <property type="project" value="TreeGrafter"/>
</dbReference>
<dbReference type="Pfam" id="PF01120">
    <property type="entry name" value="Alpha_L_fucos"/>
    <property type="match status" value="1"/>
</dbReference>
<comment type="similarity">
    <text evidence="1">Belongs to the glycosyl hydrolase 29 family.</text>
</comment>
<keyword evidence="3 6" id="KW-0732">Signal</keyword>
<dbReference type="GO" id="GO:0004560">
    <property type="term" value="F:alpha-L-fucosidase activity"/>
    <property type="evidence" value="ECO:0007669"/>
    <property type="project" value="InterPro"/>
</dbReference>
<evidence type="ECO:0000256" key="1">
    <source>
        <dbReference type="ARBA" id="ARBA00007951"/>
    </source>
</evidence>
<gene>
    <name evidence="8" type="ORF">CPT03_21875</name>
</gene>